<dbReference type="AlphaFoldDB" id="A0A9P5NGF1"/>
<protein>
    <recommendedName>
        <fullName evidence="2">deoxyribose-phosphate aldolase</fullName>
        <ecNumber evidence="2">4.1.2.4</ecNumber>
    </recommendedName>
    <alternativeName>
        <fullName evidence="6">2-deoxy-D-ribose 5-phosphate aldolase</fullName>
    </alternativeName>
</protein>
<evidence type="ECO:0000256" key="6">
    <source>
        <dbReference type="ARBA" id="ARBA00032755"/>
    </source>
</evidence>
<gene>
    <name evidence="8" type="ORF">CPB84DRAFT_1850489</name>
</gene>
<dbReference type="FunFam" id="3.20.20.70:FF:000044">
    <property type="entry name" value="Deoxyribose-phosphate aldolase"/>
    <property type="match status" value="1"/>
</dbReference>
<dbReference type="Proteomes" id="UP000724874">
    <property type="component" value="Unassembled WGS sequence"/>
</dbReference>
<dbReference type="GO" id="GO:0009264">
    <property type="term" value="P:deoxyribonucleotide catabolic process"/>
    <property type="evidence" value="ECO:0007669"/>
    <property type="project" value="InterPro"/>
</dbReference>
<dbReference type="SUPFAM" id="SSF51569">
    <property type="entry name" value="Aldolase"/>
    <property type="match status" value="1"/>
</dbReference>
<keyword evidence="5" id="KW-0704">Schiff base</keyword>
<dbReference type="NCBIfam" id="TIGR00126">
    <property type="entry name" value="deoC"/>
    <property type="match status" value="1"/>
</dbReference>
<evidence type="ECO:0000313" key="9">
    <source>
        <dbReference type="Proteomes" id="UP000724874"/>
    </source>
</evidence>
<name>A0A9P5NGF1_GYMJU</name>
<accession>A0A9P5NGF1</accession>
<sequence length="287" mass="30657">MTSGMFREITRIFGERRHLSRWETVHKRIGLPLLTKNTGDSDTAAHGDPTPLESITTPSDPRFPLAIDHTLLKQEATPAQIDALCDEAIKYGFKSCCINGIYVKRVAERLQGSQTITCCVVGFPLGAGSAETTAYEAQQAIKDGALEVDTVIPLGFLLAQPPQYSDIFKHLQTIISSAGPIPVKVIIETGLIPTPELKIAACVLAAEAGASFVKTSTGFASGGGATKEDVQLMYRAVRYKGNVKVKASAGVRSFEACKEMFAAGAERIGTCIFGVSIVKNATAAEDY</sequence>
<dbReference type="GO" id="GO:0004139">
    <property type="term" value="F:deoxyribose-phosphate aldolase activity"/>
    <property type="evidence" value="ECO:0007669"/>
    <property type="project" value="UniProtKB-EC"/>
</dbReference>
<dbReference type="Gene3D" id="3.20.20.70">
    <property type="entry name" value="Aldolase class I"/>
    <property type="match status" value="1"/>
</dbReference>
<dbReference type="PANTHER" id="PTHR10889:SF1">
    <property type="entry name" value="DEOXYRIBOSE-PHOSPHATE ALDOLASE"/>
    <property type="match status" value="1"/>
</dbReference>
<dbReference type="Pfam" id="PF01791">
    <property type="entry name" value="DeoC"/>
    <property type="match status" value="1"/>
</dbReference>
<dbReference type="GO" id="GO:0016052">
    <property type="term" value="P:carbohydrate catabolic process"/>
    <property type="evidence" value="ECO:0007669"/>
    <property type="project" value="TreeGrafter"/>
</dbReference>
<dbReference type="HAMAP" id="MF_00114">
    <property type="entry name" value="DeoC_type1"/>
    <property type="match status" value="1"/>
</dbReference>
<dbReference type="EC" id="4.1.2.4" evidence="2"/>
<evidence type="ECO:0000256" key="1">
    <source>
        <dbReference type="ARBA" id="ARBA00010936"/>
    </source>
</evidence>
<keyword evidence="9" id="KW-1185">Reference proteome</keyword>
<dbReference type="SMART" id="SM01133">
    <property type="entry name" value="DeoC"/>
    <property type="match status" value="1"/>
</dbReference>
<dbReference type="CDD" id="cd00959">
    <property type="entry name" value="DeoC"/>
    <property type="match status" value="1"/>
</dbReference>
<dbReference type="InterPro" id="IPR028581">
    <property type="entry name" value="DeoC_typeI"/>
</dbReference>
<reference evidence="8" key="1">
    <citation type="submission" date="2020-11" db="EMBL/GenBank/DDBJ databases">
        <authorList>
            <consortium name="DOE Joint Genome Institute"/>
            <person name="Ahrendt S."/>
            <person name="Riley R."/>
            <person name="Andreopoulos W."/>
            <person name="LaButti K."/>
            <person name="Pangilinan J."/>
            <person name="Ruiz-duenas F.J."/>
            <person name="Barrasa J.M."/>
            <person name="Sanchez-Garcia M."/>
            <person name="Camarero S."/>
            <person name="Miyauchi S."/>
            <person name="Serrano A."/>
            <person name="Linde D."/>
            <person name="Babiker R."/>
            <person name="Drula E."/>
            <person name="Ayuso-Fernandez I."/>
            <person name="Pacheco R."/>
            <person name="Padilla G."/>
            <person name="Ferreira P."/>
            <person name="Barriuso J."/>
            <person name="Kellner H."/>
            <person name="Castanera R."/>
            <person name="Alfaro M."/>
            <person name="Ramirez L."/>
            <person name="Pisabarro A.G."/>
            <person name="Kuo A."/>
            <person name="Tritt A."/>
            <person name="Lipzen A."/>
            <person name="He G."/>
            <person name="Yan M."/>
            <person name="Ng V."/>
            <person name="Cullen D."/>
            <person name="Martin F."/>
            <person name="Rosso M.-N."/>
            <person name="Henrissat B."/>
            <person name="Hibbett D."/>
            <person name="Martinez A.T."/>
            <person name="Grigoriev I.V."/>
        </authorList>
    </citation>
    <scope>NUCLEOTIDE SEQUENCE</scope>
    <source>
        <strain evidence="8">AH 44721</strain>
    </source>
</reference>
<evidence type="ECO:0000256" key="3">
    <source>
        <dbReference type="ARBA" id="ARBA00022490"/>
    </source>
</evidence>
<evidence type="ECO:0000256" key="4">
    <source>
        <dbReference type="ARBA" id="ARBA00023239"/>
    </source>
</evidence>
<comment type="caution">
    <text evidence="8">The sequence shown here is derived from an EMBL/GenBank/DDBJ whole genome shotgun (WGS) entry which is preliminary data.</text>
</comment>
<evidence type="ECO:0000256" key="2">
    <source>
        <dbReference type="ARBA" id="ARBA00012515"/>
    </source>
</evidence>
<dbReference type="GO" id="GO:0005737">
    <property type="term" value="C:cytoplasm"/>
    <property type="evidence" value="ECO:0007669"/>
    <property type="project" value="InterPro"/>
</dbReference>
<keyword evidence="3" id="KW-0963">Cytoplasm</keyword>
<keyword evidence="4" id="KW-0456">Lyase</keyword>
<comment type="similarity">
    <text evidence="1">Belongs to the DeoC/FbaB aldolase family. DeoC type 1 subfamily.</text>
</comment>
<comment type="catalytic activity">
    <reaction evidence="7">
        <text>2-deoxy-D-ribose 5-phosphate = D-glyceraldehyde 3-phosphate + acetaldehyde</text>
        <dbReference type="Rhea" id="RHEA:12821"/>
        <dbReference type="ChEBI" id="CHEBI:15343"/>
        <dbReference type="ChEBI" id="CHEBI:59776"/>
        <dbReference type="ChEBI" id="CHEBI:62877"/>
        <dbReference type="EC" id="4.1.2.4"/>
    </reaction>
</comment>
<dbReference type="PANTHER" id="PTHR10889">
    <property type="entry name" value="DEOXYRIBOSE-PHOSPHATE ALDOLASE"/>
    <property type="match status" value="1"/>
</dbReference>
<organism evidence="8 9">
    <name type="scientific">Gymnopilus junonius</name>
    <name type="common">Spectacular rustgill mushroom</name>
    <name type="synonym">Gymnopilus spectabilis subsp. junonius</name>
    <dbReference type="NCBI Taxonomy" id="109634"/>
    <lineage>
        <taxon>Eukaryota</taxon>
        <taxon>Fungi</taxon>
        <taxon>Dikarya</taxon>
        <taxon>Basidiomycota</taxon>
        <taxon>Agaricomycotina</taxon>
        <taxon>Agaricomycetes</taxon>
        <taxon>Agaricomycetidae</taxon>
        <taxon>Agaricales</taxon>
        <taxon>Agaricineae</taxon>
        <taxon>Hymenogastraceae</taxon>
        <taxon>Gymnopilus</taxon>
    </lineage>
</organism>
<proteinExistence type="inferred from homology"/>
<evidence type="ECO:0000256" key="7">
    <source>
        <dbReference type="ARBA" id="ARBA00048791"/>
    </source>
</evidence>
<dbReference type="InterPro" id="IPR002915">
    <property type="entry name" value="DeoC/FbaB/LacD_aldolase"/>
</dbReference>
<dbReference type="EMBL" id="JADNYJ010000104">
    <property type="protein sequence ID" value="KAF8885072.1"/>
    <property type="molecule type" value="Genomic_DNA"/>
</dbReference>
<evidence type="ECO:0000256" key="5">
    <source>
        <dbReference type="ARBA" id="ARBA00023270"/>
    </source>
</evidence>
<dbReference type="InterPro" id="IPR013785">
    <property type="entry name" value="Aldolase_TIM"/>
</dbReference>
<dbReference type="InterPro" id="IPR011343">
    <property type="entry name" value="DeoC"/>
</dbReference>
<dbReference type="OrthoDB" id="70823at2759"/>
<evidence type="ECO:0000313" key="8">
    <source>
        <dbReference type="EMBL" id="KAF8885072.1"/>
    </source>
</evidence>